<keyword evidence="4" id="KW-1185">Reference proteome</keyword>
<dbReference type="SUPFAM" id="SSF53474">
    <property type="entry name" value="alpha/beta-Hydrolases"/>
    <property type="match status" value="1"/>
</dbReference>
<protein>
    <submittedName>
        <fullName evidence="3">Alpha/beta fold hydrolase</fullName>
    </submittedName>
</protein>
<evidence type="ECO:0000313" key="3">
    <source>
        <dbReference type="EMBL" id="QGT77457.1"/>
    </source>
</evidence>
<dbReference type="KEGG" id="ghl:GM160_00370"/>
<gene>
    <name evidence="3" type="ORF">GM160_00370</name>
</gene>
<dbReference type="PANTHER" id="PTHR46118:SF4">
    <property type="entry name" value="PROTEIN ABHD11"/>
    <property type="match status" value="1"/>
</dbReference>
<organism evidence="3 4">
    <name type="scientific">Guyparkeria halophila</name>
    <dbReference type="NCBI Taxonomy" id="47960"/>
    <lineage>
        <taxon>Bacteria</taxon>
        <taxon>Pseudomonadati</taxon>
        <taxon>Pseudomonadota</taxon>
        <taxon>Gammaproteobacteria</taxon>
        <taxon>Chromatiales</taxon>
        <taxon>Thioalkalibacteraceae</taxon>
        <taxon>Guyparkeria</taxon>
    </lineage>
</organism>
<sequence length="280" mass="30947">MSTQATEAAKGAPNAAVDLHFEERGGGLPVIIMHGLFGSLSNWRGIAQSLSANYRVINVDLRNHGRSPHAPGLSYEAMANDVLAVMDRLGVERAHLIGHSLGGKLGMVLADRHPERVARLAVVDIAPKWYPPWHKDVFAALDAVDLQALESREQARQQMAAHVFEPEVRAFLAANLEQVDGQWRWRFNLPELKAAYEQTSDMPALSGFYLGPALFIRGAQSAYIEAGDEERIARDFPQSCIVTLERARHWPHIEDTAGFLDAVTRFFAHGCQDFPAHPIG</sequence>
<evidence type="ECO:0000313" key="4">
    <source>
        <dbReference type="Proteomes" id="UP000427716"/>
    </source>
</evidence>
<dbReference type="Pfam" id="PF00561">
    <property type="entry name" value="Abhydrolase_1"/>
    <property type="match status" value="1"/>
</dbReference>
<dbReference type="EMBL" id="CP046415">
    <property type="protein sequence ID" value="QGT77457.1"/>
    <property type="molecule type" value="Genomic_DNA"/>
</dbReference>
<name>A0A6I6D0A3_9GAMM</name>
<dbReference type="InterPro" id="IPR000073">
    <property type="entry name" value="AB_hydrolase_1"/>
</dbReference>
<dbReference type="GO" id="GO:0016787">
    <property type="term" value="F:hydrolase activity"/>
    <property type="evidence" value="ECO:0007669"/>
    <property type="project" value="UniProtKB-KW"/>
</dbReference>
<dbReference type="Proteomes" id="UP000427716">
    <property type="component" value="Chromosome"/>
</dbReference>
<proteinExistence type="predicted"/>
<keyword evidence="1 3" id="KW-0378">Hydrolase</keyword>
<dbReference type="PRINTS" id="PR00111">
    <property type="entry name" value="ABHYDROLASE"/>
</dbReference>
<dbReference type="AlphaFoldDB" id="A0A6I6D0A3"/>
<feature type="domain" description="AB hydrolase-1" evidence="2">
    <location>
        <begin position="29"/>
        <end position="200"/>
    </location>
</feature>
<accession>A0A6I6D0A3</accession>
<dbReference type="Gene3D" id="3.40.50.1820">
    <property type="entry name" value="alpha/beta hydrolase"/>
    <property type="match status" value="1"/>
</dbReference>
<dbReference type="RefSeq" id="WP_156227296.1">
    <property type="nucleotide sequence ID" value="NZ_CP046415.1"/>
</dbReference>
<evidence type="ECO:0000256" key="1">
    <source>
        <dbReference type="ARBA" id="ARBA00022801"/>
    </source>
</evidence>
<evidence type="ECO:0000259" key="2">
    <source>
        <dbReference type="Pfam" id="PF00561"/>
    </source>
</evidence>
<dbReference type="InterPro" id="IPR029058">
    <property type="entry name" value="AB_hydrolase_fold"/>
</dbReference>
<reference evidence="3 4" key="1">
    <citation type="submission" date="2019-11" db="EMBL/GenBank/DDBJ databases">
        <authorList>
            <person name="Zhang J."/>
            <person name="Sun C."/>
        </authorList>
    </citation>
    <scope>NUCLEOTIDE SEQUENCE [LARGE SCALE GENOMIC DNA]</scope>
    <source>
        <strain evidence="4">sp2</strain>
    </source>
</reference>
<dbReference type="PANTHER" id="PTHR46118">
    <property type="entry name" value="PROTEIN ABHD11"/>
    <property type="match status" value="1"/>
</dbReference>